<protein>
    <submittedName>
        <fullName evidence="2">Uncharacterized protein</fullName>
    </submittedName>
</protein>
<evidence type="ECO:0000313" key="3">
    <source>
        <dbReference type="Proteomes" id="UP001341840"/>
    </source>
</evidence>
<sequence length="296" mass="32671">MFSLPFPRLHHCTLPLLIIPFSVPKSPPSHHPPPRLKQRPLPPSAPSRFCMLLPQPCLLYPTLISTTAVVAPFSLLLCRRSLLCLVCTTSSFMSGDGGAEIRVRQIFFFVSIRCVFASLVRLGGDTTCDRGTDENSSKGTVRITIVVSEHELWLRHWLNEGLYKDLRGSLTATRMVMLSNLGSRLREITEVGYLFLSPPQPNRRPVWMLVWLLNEEHVRVTFEFHRRLMAETIMEFLVVAADAGSPSTPQPSELPGPPVHATSLCIAEPAGEGGAEKGNSESIPNYLGESGSSSEG</sequence>
<comment type="caution">
    <text evidence="2">The sequence shown here is derived from an EMBL/GenBank/DDBJ whole genome shotgun (WGS) entry which is preliminary data.</text>
</comment>
<feature type="region of interest" description="Disordered" evidence="1">
    <location>
        <begin position="245"/>
        <end position="296"/>
    </location>
</feature>
<dbReference type="Proteomes" id="UP001341840">
    <property type="component" value="Unassembled WGS sequence"/>
</dbReference>
<evidence type="ECO:0000256" key="1">
    <source>
        <dbReference type="SAM" id="MobiDB-lite"/>
    </source>
</evidence>
<dbReference type="EMBL" id="JASCZI010121800">
    <property type="protein sequence ID" value="MED6162983.1"/>
    <property type="molecule type" value="Genomic_DNA"/>
</dbReference>
<organism evidence="2 3">
    <name type="scientific">Stylosanthes scabra</name>
    <dbReference type="NCBI Taxonomy" id="79078"/>
    <lineage>
        <taxon>Eukaryota</taxon>
        <taxon>Viridiplantae</taxon>
        <taxon>Streptophyta</taxon>
        <taxon>Embryophyta</taxon>
        <taxon>Tracheophyta</taxon>
        <taxon>Spermatophyta</taxon>
        <taxon>Magnoliopsida</taxon>
        <taxon>eudicotyledons</taxon>
        <taxon>Gunneridae</taxon>
        <taxon>Pentapetalae</taxon>
        <taxon>rosids</taxon>
        <taxon>fabids</taxon>
        <taxon>Fabales</taxon>
        <taxon>Fabaceae</taxon>
        <taxon>Papilionoideae</taxon>
        <taxon>50 kb inversion clade</taxon>
        <taxon>dalbergioids sensu lato</taxon>
        <taxon>Dalbergieae</taxon>
        <taxon>Pterocarpus clade</taxon>
        <taxon>Stylosanthes</taxon>
    </lineage>
</organism>
<reference evidence="2 3" key="1">
    <citation type="journal article" date="2023" name="Plants (Basel)">
        <title>Bridging the Gap: Combining Genomics and Transcriptomics Approaches to Understand Stylosanthes scabra, an Orphan Legume from the Brazilian Caatinga.</title>
        <authorList>
            <person name="Ferreira-Neto J.R.C."/>
            <person name="da Silva M.D."/>
            <person name="Binneck E."/>
            <person name="de Melo N.F."/>
            <person name="da Silva R.H."/>
            <person name="de Melo A.L.T.M."/>
            <person name="Pandolfi V."/>
            <person name="Bustamante F.O."/>
            <person name="Brasileiro-Vidal A.C."/>
            <person name="Benko-Iseppon A.M."/>
        </authorList>
    </citation>
    <scope>NUCLEOTIDE SEQUENCE [LARGE SCALE GENOMIC DNA]</scope>
    <source>
        <tissue evidence="2">Leaves</tissue>
    </source>
</reference>
<accession>A0ABU6USJ6</accession>
<keyword evidence="3" id="KW-1185">Reference proteome</keyword>
<name>A0ABU6USJ6_9FABA</name>
<feature type="compositionally biased region" description="Pro residues" evidence="1">
    <location>
        <begin position="248"/>
        <end position="258"/>
    </location>
</feature>
<gene>
    <name evidence="2" type="ORF">PIB30_075662</name>
</gene>
<proteinExistence type="predicted"/>
<evidence type="ECO:0000313" key="2">
    <source>
        <dbReference type="EMBL" id="MED6162983.1"/>
    </source>
</evidence>